<keyword evidence="3 6" id="KW-0812">Transmembrane</keyword>
<proteinExistence type="inferred from homology"/>
<sequence>MNRTYLIVIIVILFILVFSLIHYLDLTKILSFENLKSYKILLKNFVHNHYFVSLLSYIVIYIIIATLGVPVAIILSLLGGFLFGVSKAVLFINISATIGATITFLLSRHYIGSWVQNKYKKNLSSFNKSLQENGKYYLLSIRLVPVFPFILINLLCGLTNISTKDFIWTTSIGIIPSSIIYAYAGVNLVGIESPKEVLTNGNILAFILLSLLALTPIILKKLKITDEKK</sequence>
<reference evidence="8 9" key="1">
    <citation type="submission" date="2017-06" db="EMBL/GenBank/DDBJ databases">
        <authorList>
            <person name="Kim H.J."/>
            <person name="Triplett B.A."/>
        </authorList>
    </citation>
    <scope>NUCLEOTIDE SEQUENCE [LARGE SCALE GENOMIC DNA]</scope>
    <source>
        <strain evidence="8 9">SCA</strain>
    </source>
</reference>
<evidence type="ECO:0000256" key="2">
    <source>
        <dbReference type="ARBA" id="ARBA00022475"/>
    </source>
</evidence>
<dbReference type="EMBL" id="FZOJ01000020">
    <property type="protein sequence ID" value="SNS77863.1"/>
    <property type="molecule type" value="Genomic_DNA"/>
</dbReference>
<keyword evidence="9" id="KW-1185">Reference proteome</keyword>
<keyword evidence="4 6" id="KW-1133">Transmembrane helix</keyword>
<feature type="transmembrane region" description="Helical" evidence="6">
    <location>
        <begin position="166"/>
        <end position="186"/>
    </location>
</feature>
<evidence type="ECO:0000313" key="9">
    <source>
        <dbReference type="Proteomes" id="UP000198304"/>
    </source>
</evidence>
<keyword evidence="5 6" id="KW-0472">Membrane</keyword>
<name>A0A239HAL4_9FIRM</name>
<evidence type="ECO:0000256" key="1">
    <source>
        <dbReference type="ARBA" id="ARBA00004651"/>
    </source>
</evidence>
<dbReference type="InterPro" id="IPR032816">
    <property type="entry name" value="VTT_dom"/>
</dbReference>
<dbReference type="PANTHER" id="PTHR12677:SF59">
    <property type="entry name" value="GOLGI APPARATUS MEMBRANE PROTEIN TVP38-RELATED"/>
    <property type="match status" value="1"/>
</dbReference>
<evidence type="ECO:0000313" key="8">
    <source>
        <dbReference type="EMBL" id="SNS77863.1"/>
    </source>
</evidence>
<accession>A0A239HAL4</accession>
<evidence type="ECO:0000256" key="6">
    <source>
        <dbReference type="RuleBase" id="RU366058"/>
    </source>
</evidence>
<feature type="domain" description="VTT" evidence="7">
    <location>
        <begin position="74"/>
        <end position="186"/>
    </location>
</feature>
<feature type="transmembrane region" description="Helical" evidence="6">
    <location>
        <begin position="136"/>
        <end position="159"/>
    </location>
</feature>
<dbReference type="AlphaFoldDB" id="A0A239HAL4"/>
<organism evidence="8 9">
    <name type="scientific">Anaerovirgula multivorans</name>
    <dbReference type="NCBI Taxonomy" id="312168"/>
    <lineage>
        <taxon>Bacteria</taxon>
        <taxon>Bacillati</taxon>
        <taxon>Bacillota</taxon>
        <taxon>Clostridia</taxon>
        <taxon>Peptostreptococcales</taxon>
        <taxon>Natronincolaceae</taxon>
        <taxon>Anaerovirgula</taxon>
    </lineage>
</organism>
<gene>
    <name evidence="8" type="ORF">SAMN05446037_102081</name>
</gene>
<feature type="transmembrane region" description="Helical" evidence="6">
    <location>
        <begin position="58"/>
        <end position="83"/>
    </location>
</feature>
<dbReference type="RefSeq" id="WP_176431437.1">
    <property type="nucleotide sequence ID" value="NZ_FZOJ01000020.1"/>
</dbReference>
<dbReference type="Pfam" id="PF09335">
    <property type="entry name" value="VTT_dom"/>
    <property type="match status" value="1"/>
</dbReference>
<evidence type="ECO:0000256" key="3">
    <source>
        <dbReference type="ARBA" id="ARBA00022692"/>
    </source>
</evidence>
<feature type="transmembrane region" description="Helical" evidence="6">
    <location>
        <begin position="5"/>
        <end position="24"/>
    </location>
</feature>
<comment type="subcellular location">
    <subcellularLocation>
        <location evidence="1 6">Cell membrane</location>
        <topology evidence="1 6">Multi-pass membrane protein</topology>
    </subcellularLocation>
</comment>
<dbReference type="Proteomes" id="UP000198304">
    <property type="component" value="Unassembled WGS sequence"/>
</dbReference>
<dbReference type="PANTHER" id="PTHR12677">
    <property type="entry name" value="GOLGI APPARATUS MEMBRANE PROTEIN TVP38-RELATED"/>
    <property type="match status" value="1"/>
</dbReference>
<comment type="similarity">
    <text evidence="6">Belongs to the TVP38/TMEM64 family.</text>
</comment>
<feature type="transmembrane region" description="Helical" evidence="6">
    <location>
        <begin position="198"/>
        <end position="219"/>
    </location>
</feature>
<keyword evidence="2 6" id="KW-1003">Cell membrane</keyword>
<evidence type="ECO:0000256" key="4">
    <source>
        <dbReference type="ARBA" id="ARBA00022989"/>
    </source>
</evidence>
<dbReference type="InterPro" id="IPR015414">
    <property type="entry name" value="TMEM64"/>
</dbReference>
<protein>
    <recommendedName>
        <fullName evidence="6">TVP38/TMEM64 family membrane protein</fullName>
    </recommendedName>
</protein>
<evidence type="ECO:0000259" key="7">
    <source>
        <dbReference type="Pfam" id="PF09335"/>
    </source>
</evidence>
<evidence type="ECO:0000256" key="5">
    <source>
        <dbReference type="ARBA" id="ARBA00023136"/>
    </source>
</evidence>
<dbReference type="GO" id="GO:0005886">
    <property type="term" value="C:plasma membrane"/>
    <property type="evidence" value="ECO:0007669"/>
    <property type="project" value="UniProtKB-SubCell"/>
</dbReference>
<feature type="transmembrane region" description="Helical" evidence="6">
    <location>
        <begin position="90"/>
        <end position="111"/>
    </location>
</feature>